<protein>
    <submittedName>
        <fullName evidence="1">Uncharacterized protein</fullName>
    </submittedName>
</protein>
<proteinExistence type="predicted"/>
<organism evidence="1 2">
    <name type="scientific">candidate division WWE3 bacterium CG_4_9_14_3_um_filter_34_6</name>
    <dbReference type="NCBI Taxonomy" id="1975079"/>
    <lineage>
        <taxon>Bacteria</taxon>
        <taxon>Katanobacteria</taxon>
    </lineage>
</organism>
<comment type="caution">
    <text evidence="1">The sequence shown here is derived from an EMBL/GenBank/DDBJ whole genome shotgun (WGS) entry which is preliminary data.</text>
</comment>
<reference evidence="2" key="1">
    <citation type="submission" date="2017-09" db="EMBL/GenBank/DDBJ databases">
        <title>Depth-based differentiation of microbial function through sediment-hosted aquifers and enrichment of novel symbionts in the deep terrestrial subsurface.</title>
        <authorList>
            <person name="Probst A.J."/>
            <person name="Ladd B."/>
            <person name="Jarett J.K."/>
            <person name="Geller-Mcgrath D.E."/>
            <person name="Sieber C.M.K."/>
            <person name="Emerson J.B."/>
            <person name="Anantharaman K."/>
            <person name="Thomas B.C."/>
            <person name="Malmstrom R."/>
            <person name="Stieglmeier M."/>
            <person name="Klingl A."/>
            <person name="Woyke T."/>
            <person name="Ryan C.M."/>
            <person name="Banfield J.F."/>
        </authorList>
    </citation>
    <scope>NUCLEOTIDE SEQUENCE [LARGE SCALE GENOMIC DNA]</scope>
</reference>
<gene>
    <name evidence="1" type="ORF">CO178_00330</name>
</gene>
<name>A0A2M7X5D4_UNCKA</name>
<sequence>MAWCNGEKKGFVTGTRPTKTRLGDMFIPVVYTWSQRAADACIGSNFSFPPKTVTPLVILTIHDFNSHQRKGPVC</sequence>
<evidence type="ECO:0000313" key="2">
    <source>
        <dbReference type="Proteomes" id="UP000230683"/>
    </source>
</evidence>
<accession>A0A2M7X5D4</accession>
<dbReference type="EMBL" id="PFWY01000018">
    <property type="protein sequence ID" value="PJA41372.1"/>
    <property type="molecule type" value="Genomic_DNA"/>
</dbReference>
<evidence type="ECO:0000313" key="1">
    <source>
        <dbReference type="EMBL" id="PJA41372.1"/>
    </source>
</evidence>
<dbReference type="AlphaFoldDB" id="A0A2M7X5D4"/>
<dbReference type="Proteomes" id="UP000230683">
    <property type="component" value="Unassembled WGS sequence"/>
</dbReference>